<accession>A0AAD7ZXG2</accession>
<sequence>DARYSTDSERSNDTVVNVYYNASNKRYKVSGDARYSTDTERSNATINNDNNNVSNKRYKVSGDARYSTDTERSNDTLINDNNNASNETYKVSDDVRYSSDTERSNGTVNDNNTVSIQKYEVLDDGQYSTDTERSNDTAYNVTNNVSNIKNKVSGDIGKSNDTLNNGTNVVSNIKYTLNTTGITKNTIKYNNGSLNDNETEKETIHLIDAILSDSEITDETGNINGINVEVFNGIDRTTTATLSDTEKNARIEGNSSVSPISVADKCENQCSKQDPYGEIWNGCPGILVVQDCPYGAFGQAMWRCDSNGGEFVGDMPDYSDCAHIWLYELIYYIILDDDALWIARQLEKHAHETSLFGHELDDLLEVLNSTFDLHVRQMDWFHSPNIRLEKSSTFTQLTTSVMDKILQNKIGMLQLKEYQLVSLGLLLTNLSIQVGFALASLAAACGQDFKYNATFNDSQSMVFGVDVLDEYSDNSYLVFPSNEGYDRRSHITVNFNSNGQLKRPRSVGMLLDSEPASMLFPPSRNKIVENCTRSKILNSDVISFTLQDEDNNSVRIVEELTHRSTGYGDSVRILLKHRTIPKGPINGIIRRNLHPGEKASAVLGSAR</sequence>
<dbReference type="GO" id="GO:0004930">
    <property type="term" value="F:G protein-coupled receptor activity"/>
    <property type="evidence" value="ECO:0007669"/>
    <property type="project" value="InterPro"/>
</dbReference>
<dbReference type="AlphaFoldDB" id="A0AAD7ZXG2"/>
<feature type="compositionally biased region" description="Polar residues" evidence="1">
    <location>
        <begin position="75"/>
        <end position="87"/>
    </location>
</feature>
<evidence type="ECO:0000256" key="1">
    <source>
        <dbReference type="SAM" id="MobiDB-lite"/>
    </source>
</evidence>
<feature type="non-terminal residue" evidence="2">
    <location>
        <position position="607"/>
    </location>
</feature>
<feature type="non-terminal residue" evidence="2">
    <location>
        <position position="1"/>
    </location>
</feature>
<dbReference type="EMBL" id="JASPKZ010005681">
    <property type="protein sequence ID" value="KAJ9588435.1"/>
    <property type="molecule type" value="Genomic_DNA"/>
</dbReference>
<reference evidence="2" key="2">
    <citation type="submission" date="2023-05" db="EMBL/GenBank/DDBJ databases">
        <authorList>
            <person name="Fouks B."/>
        </authorList>
    </citation>
    <scope>NUCLEOTIDE SEQUENCE</scope>
    <source>
        <strain evidence="2">Stay&amp;Tobe</strain>
        <tissue evidence="2">Testes</tissue>
    </source>
</reference>
<dbReference type="Proteomes" id="UP001233999">
    <property type="component" value="Unassembled WGS sequence"/>
</dbReference>
<protein>
    <submittedName>
        <fullName evidence="2">Uncharacterized protein</fullName>
    </submittedName>
</protein>
<dbReference type="GO" id="GO:0016020">
    <property type="term" value="C:membrane"/>
    <property type="evidence" value="ECO:0007669"/>
    <property type="project" value="InterPro"/>
</dbReference>
<dbReference type="Gene3D" id="4.10.1240.10">
    <property type="entry name" value="GPCR, family 2, extracellular hormone receptor domain"/>
    <property type="match status" value="1"/>
</dbReference>
<comment type="caution">
    <text evidence="2">The sequence shown here is derived from an EMBL/GenBank/DDBJ whole genome shotgun (WGS) entry which is preliminary data.</text>
</comment>
<evidence type="ECO:0000313" key="2">
    <source>
        <dbReference type="EMBL" id="KAJ9588435.1"/>
    </source>
</evidence>
<organism evidence="2 3">
    <name type="scientific">Diploptera punctata</name>
    <name type="common">Pacific beetle cockroach</name>
    <dbReference type="NCBI Taxonomy" id="6984"/>
    <lineage>
        <taxon>Eukaryota</taxon>
        <taxon>Metazoa</taxon>
        <taxon>Ecdysozoa</taxon>
        <taxon>Arthropoda</taxon>
        <taxon>Hexapoda</taxon>
        <taxon>Insecta</taxon>
        <taxon>Pterygota</taxon>
        <taxon>Neoptera</taxon>
        <taxon>Polyneoptera</taxon>
        <taxon>Dictyoptera</taxon>
        <taxon>Blattodea</taxon>
        <taxon>Blaberoidea</taxon>
        <taxon>Blaberidae</taxon>
        <taxon>Diplopterinae</taxon>
        <taxon>Diploptera</taxon>
    </lineage>
</organism>
<feature type="compositionally biased region" description="Basic and acidic residues" evidence="1">
    <location>
        <begin position="60"/>
        <end position="74"/>
    </location>
</feature>
<feature type="compositionally biased region" description="Polar residues" evidence="1">
    <location>
        <begin position="42"/>
        <end position="55"/>
    </location>
</feature>
<keyword evidence="3" id="KW-1185">Reference proteome</keyword>
<evidence type="ECO:0000313" key="3">
    <source>
        <dbReference type="Proteomes" id="UP001233999"/>
    </source>
</evidence>
<gene>
    <name evidence="2" type="ORF">L9F63_018168</name>
</gene>
<reference evidence="2" key="1">
    <citation type="journal article" date="2023" name="IScience">
        <title>Live-bearing cockroach genome reveals convergent evolutionary mechanisms linked to viviparity in insects and beyond.</title>
        <authorList>
            <person name="Fouks B."/>
            <person name="Harrison M.C."/>
            <person name="Mikhailova A.A."/>
            <person name="Marchal E."/>
            <person name="English S."/>
            <person name="Carruthers M."/>
            <person name="Jennings E.C."/>
            <person name="Chiamaka E.L."/>
            <person name="Frigard R.A."/>
            <person name="Pippel M."/>
            <person name="Attardo G.M."/>
            <person name="Benoit J.B."/>
            <person name="Bornberg-Bauer E."/>
            <person name="Tobe S.S."/>
        </authorList>
    </citation>
    <scope>NUCLEOTIDE SEQUENCE</scope>
    <source>
        <strain evidence="2">Stay&amp;Tobe</strain>
    </source>
</reference>
<dbReference type="InterPro" id="IPR036445">
    <property type="entry name" value="GPCR_2_extracell_dom_sf"/>
</dbReference>
<feature type="region of interest" description="Disordered" evidence="1">
    <location>
        <begin position="33"/>
        <end position="87"/>
    </location>
</feature>
<proteinExistence type="predicted"/>
<name>A0AAD7ZXG2_DIPPU</name>